<reference evidence="2" key="1">
    <citation type="submission" date="2014-04" db="EMBL/GenBank/DDBJ databases">
        <title>Complete genome sequence of Escherichia coli phage ECBP5.</title>
        <authorList>
            <person name="Lee J.S."/>
            <person name="Jang H.B."/>
            <person name="Kim K.S."/>
            <person name="Kim T.H."/>
            <person name="Park S.B."/>
            <person name="Nho S.W."/>
            <person name="Yu J.E."/>
            <person name="Yu J.E."/>
            <person name="Im S.P."/>
            <person name="Kim S.W."/>
            <person name="Jung T.S."/>
        </authorList>
    </citation>
    <scope>NUCLEOTIDE SEQUENCE [LARGE SCALE GENOMIC DNA]</scope>
</reference>
<dbReference type="GeneID" id="24620955"/>
<accession>A0A0F6N5M5</accession>
<dbReference type="OrthoDB" id="27726at10239"/>
<sequence>MEVSCSSWCQLKWQEAVESGDDLAASDYLKLYELWSSRGM</sequence>
<protein>
    <submittedName>
        <fullName evidence="1">Uncharacterized protein</fullName>
    </submittedName>
</protein>
<dbReference type="KEGG" id="vg:24620955"/>
<dbReference type="EMBL" id="KJ749827">
    <property type="protein sequence ID" value="AID17706.1"/>
    <property type="molecule type" value="Genomic_DNA"/>
</dbReference>
<evidence type="ECO:0000313" key="1">
    <source>
        <dbReference type="EMBL" id="AID17706.1"/>
    </source>
</evidence>
<dbReference type="RefSeq" id="YP_009146423.1">
    <property type="nucleotide sequence ID" value="NC_027330.1"/>
</dbReference>
<gene>
    <name evidence="1" type="ORF">ECBP5_0052</name>
</gene>
<organism evidence="1 2">
    <name type="scientific">Escherichia phage ECBP5</name>
    <dbReference type="NCBI Taxonomy" id="1498172"/>
    <lineage>
        <taxon>Viruses</taxon>
        <taxon>Duplodnaviria</taxon>
        <taxon>Heunggongvirae</taxon>
        <taxon>Uroviricota</taxon>
        <taxon>Caudoviricetes</taxon>
        <taxon>Autographivirales</taxon>
        <taxon>Gajwadongvirus</taxon>
        <taxon>Gajwadongvirus ECBP5</taxon>
    </lineage>
</organism>
<proteinExistence type="predicted"/>
<dbReference type="Proteomes" id="UP000033808">
    <property type="component" value="Segment"/>
</dbReference>
<evidence type="ECO:0000313" key="2">
    <source>
        <dbReference type="Proteomes" id="UP000033808"/>
    </source>
</evidence>
<keyword evidence="2" id="KW-1185">Reference proteome</keyword>
<name>A0A0F6N5M5_9CAUD</name>
<reference evidence="1 2" key="2">
    <citation type="journal article" date="2015" name="PLoS ONE">
        <title>Complete Genomic and Lysis-Cassette Characterization of the Novel Phage, KBNP1315, which Infects Avian Pathogenic Escherichia coli (APEC).</title>
        <authorList>
            <person name="Lee J.S."/>
            <person name="Jang H.B."/>
            <person name="Kim K.S."/>
            <person name="Kim T.H."/>
            <person name="Im S.P."/>
            <person name="Kim S.W."/>
            <person name="Lazarte J.M."/>
            <person name="Kim J.S."/>
            <person name="Jung T.S."/>
        </authorList>
    </citation>
    <scope>NUCLEOTIDE SEQUENCE [LARGE SCALE GENOMIC DNA]</scope>
</reference>